<keyword evidence="2" id="KW-0560">Oxidoreductase</keyword>
<dbReference type="SMART" id="SM00829">
    <property type="entry name" value="PKS_ER"/>
    <property type="match status" value="1"/>
</dbReference>
<name>A0ABZ2JVX7_9BACT</name>
<evidence type="ECO:0000259" key="3">
    <source>
        <dbReference type="SMART" id="SM00829"/>
    </source>
</evidence>
<feature type="domain" description="Enoyl reductase (ER)" evidence="3">
    <location>
        <begin position="10"/>
        <end position="319"/>
    </location>
</feature>
<evidence type="ECO:0000313" key="4">
    <source>
        <dbReference type="EMBL" id="WXA90614.1"/>
    </source>
</evidence>
<dbReference type="PANTHER" id="PTHR48106">
    <property type="entry name" value="QUINONE OXIDOREDUCTASE PIG3-RELATED"/>
    <property type="match status" value="1"/>
</dbReference>
<organism evidence="4 5">
    <name type="scientific">Pendulispora brunnea</name>
    <dbReference type="NCBI Taxonomy" id="2905690"/>
    <lineage>
        <taxon>Bacteria</taxon>
        <taxon>Pseudomonadati</taxon>
        <taxon>Myxococcota</taxon>
        <taxon>Myxococcia</taxon>
        <taxon>Myxococcales</taxon>
        <taxon>Sorangiineae</taxon>
        <taxon>Pendulisporaceae</taxon>
        <taxon>Pendulispora</taxon>
    </lineage>
</organism>
<protein>
    <submittedName>
        <fullName evidence="4">Zinc-binding alcohol dehydrogenase family protein</fullName>
    </submittedName>
</protein>
<accession>A0ABZ2JVX7</accession>
<dbReference type="EMBL" id="CP089982">
    <property type="protein sequence ID" value="WXA90614.1"/>
    <property type="molecule type" value="Genomic_DNA"/>
</dbReference>
<dbReference type="InterPro" id="IPR013149">
    <property type="entry name" value="ADH-like_C"/>
</dbReference>
<sequence>MKAAVYYKNGGPEVLQYEDVPDPVCPPDGVLIDIEVISVEGGDTIHRSMVPLPRVPNIVGYQAAGTVREVGANVKNRRVGQRVVAVLENGSHAEKVVARPEFTWIVPDGADLTPLACVPVAFGTAHEALFDLGGLTKGQKVLVHAGGSGVGLAAIQLAKAVGAVVLTTASSDDKLARLREFGADYAINYKTTSFKDEVAKAVGTVDLVVDPIGGKTLQDSVEVLKYKGRIVNLGRAGRDSGAFDPYPLWLRNGSLHGLHLLFGSASHELARFQGVISECIERVARGELRVVVDRKFALADAAQAHAHIEQRSAFGRVVMLP</sequence>
<keyword evidence="1" id="KW-0521">NADP</keyword>
<dbReference type="SUPFAM" id="SSF51735">
    <property type="entry name" value="NAD(P)-binding Rossmann-fold domains"/>
    <property type="match status" value="1"/>
</dbReference>
<evidence type="ECO:0000256" key="1">
    <source>
        <dbReference type="ARBA" id="ARBA00022857"/>
    </source>
</evidence>
<dbReference type="Pfam" id="PF00107">
    <property type="entry name" value="ADH_zinc_N"/>
    <property type="match status" value="1"/>
</dbReference>
<evidence type="ECO:0000313" key="5">
    <source>
        <dbReference type="Proteomes" id="UP001379533"/>
    </source>
</evidence>
<dbReference type="Gene3D" id="3.40.50.720">
    <property type="entry name" value="NAD(P)-binding Rossmann-like Domain"/>
    <property type="match status" value="1"/>
</dbReference>
<dbReference type="RefSeq" id="WP_394841231.1">
    <property type="nucleotide sequence ID" value="NZ_CP089982.1"/>
</dbReference>
<proteinExistence type="predicted"/>
<dbReference type="InterPro" id="IPR011032">
    <property type="entry name" value="GroES-like_sf"/>
</dbReference>
<gene>
    <name evidence="4" type="ORF">LZC95_29695</name>
</gene>
<dbReference type="Gene3D" id="3.90.180.10">
    <property type="entry name" value="Medium-chain alcohol dehydrogenases, catalytic domain"/>
    <property type="match status" value="1"/>
</dbReference>
<evidence type="ECO:0000256" key="2">
    <source>
        <dbReference type="ARBA" id="ARBA00023002"/>
    </source>
</evidence>
<dbReference type="SUPFAM" id="SSF50129">
    <property type="entry name" value="GroES-like"/>
    <property type="match status" value="1"/>
</dbReference>
<reference evidence="4 5" key="1">
    <citation type="submission" date="2021-12" db="EMBL/GenBank/DDBJ databases">
        <title>Discovery of the Pendulisporaceae a myxobacterial family with distinct sporulation behavior and unique specialized metabolism.</title>
        <authorList>
            <person name="Garcia R."/>
            <person name="Popoff A."/>
            <person name="Bader C.D."/>
            <person name="Loehr J."/>
            <person name="Walesch S."/>
            <person name="Walt C."/>
            <person name="Boldt J."/>
            <person name="Bunk B."/>
            <person name="Haeckl F.J.F.P.J."/>
            <person name="Gunesch A.P."/>
            <person name="Birkelbach J."/>
            <person name="Nuebel U."/>
            <person name="Pietschmann T."/>
            <person name="Bach T."/>
            <person name="Mueller R."/>
        </authorList>
    </citation>
    <scope>NUCLEOTIDE SEQUENCE [LARGE SCALE GENOMIC DNA]</scope>
    <source>
        <strain evidence="4 5">MSr12523</strain>
    </source>
</reference>
<dbReference type="Pfam" id="PF08240">
    <property type="entry name" value="ADH_N"/>
    <property type="match status" value="1"/>
</dbReference>
<dbReference type="PANTHER" id="PTHR48106:SF18">
    <property type="entry name" value="QUINONE OXIDOREDUCTASE PIG3"/>
    <property type="match status" value="1"/>
</dbReference>
<dbReference type="InterPro" id="IPR036291">
    <property type="entry name" value="NAD(P)-bd_dom_sf"/>
</dbReference>
<dbReference type="InterPro" id="IPR013154">
    <property type="entry name" value="ADH-like_N"/>
</dbReference>
<dbReference type="Proteomes" id="UP001379533">
    <property type="component" value="Chromosome"/>
</dbReference>
<dbReference type="InterPro" id="IPR020843">
    <property type="entry name" value="ER"/>
</dbReference>
<keyword evidence="5" id="KW-1185">Reference proteome</keyword>